<reference evidence="2 3" key="1">
    <citation type="journal article" date="2013" name="Int. J. Syst. Evol. Microbiol.">
        <title>Marinoscillum luteum sp. nov., isolated from marine sediment.</title>
        <authorList>
            <person name="Cha I.T."/>
            <person name="Park S.J."/>
            <person name="Kim S.J."/>
            <person name="Kim J.G."/>
            <person name="Jung M.Y."/>
            <person name="Shin K.S."/>
            <person name="Kwon K.K."/>
            <person name="Yang S.H."/>
            <person name="Seo Y.S."/>
            <person name="Rhee S.K."/>
        </authorList>
    </citation>
    <scope>NUCLEOTIDE SEQUENCE [LARGE SCALE GENOMIC DNA]</scope>
    <source>
        <strain evidence="2 3">KCTC 23939</strain>
    </source>
</reference>
<keyword evidence="1" id="KW-0732">Signal</keyword>
<gene>
    <name evidence="2" type="ORF">ACHKAR_02875</name>
</gene>
<feature type="chain" id="PRO_5045223384" description="Outer membrane protein beta-barrel domain-containing protein" evidence="1">
    <location>
        <begin position="20"/>
        <end position="164"/>
    </location>
</feature>
<sequence>MKKISLLVVCLSMFGLAKAQISKGEHFLGGTVNISDNDGSGAFVLLPEYRYAIGDRDLLGLSIGYISRSIPDVSYAVFHPNYTRIFPIEGSFFWLLNGYVDLSFGDQERVAPGISPGLGYRVHRSTVVILRSGGISYDFKADYFDLGLNTSNLGMSVYFRIGGQ</sequence>
<dbReference type="Proteomes" id="UP001610063">
    <property type="component" value="Unassembled WGS sequence"/>
</dbReference>
<feature type="signal peptide" evidence="1">
    <location>
        <begin position="1"/>
        <end position="19"/>
    </location>
</feature>
<evidence type="ECO:0000256" key="1">
    <source>
        <dbReference type="SAM" id="SignalP"/>
    </source>
</evidence>
<name>A0ABW7N464_9BACT</name>
<evidence type="ECO:0008006" key="4">
    <source>
        <dbReference type="Google" id="ProtNLM"/>
    </source>
</evidence>
<proteinExistence type="predicted"/>
<comment type="caution">
    <text evidence="2">The sequence shown here is derived from an EMBL/GenBank/DDBJ whole genome shotgun (WGS) entry which is preliminary data.</text>
</comment>
<protein>
    <recommendedName>
        <fullName evidence="4">Outer membrane protein beta-barrel domain-containing protein</fullName>
    </recommendedName>
</protein>
<evidence type="ECO:0000313" key="2">
    <source>
        <dbReference type="EMBL" id="MFH6982361.1"/>
    </source>
</evidence>
<dbReference type="RefSeq" id="WP_395416093.1">
    <property type="nucleotide sequence ID" value="NZ_JBIPKE010000011.1"/>
</dbReference>
<evidence type="ECO:0000313" key="3">
    <source>
        <dbReference type="Proteomes" id="UP001610063"/>
    </source>
</evidence>
<organism evidence="2 3">
    <name type="scientific">Marinoscillum luteum</name>
    <dbReference type="NCBI Taxonomy" id="861051"/>
    <lineage>
        <taxon>Bacteria</taxon>
        <taxon>Pseudomonadati</taxon>
        <taxon>Bacteroidota</taxon>
        <taxon>Cytophagia</taxon>
        <taxon>Cytophagales</taxon>
        <taxon>Reichenbachiellaceae</taxon>
        <taxon>Marinoscillum</taxon>
    </lineage>
</organism>
<keyword evidence="3" id="KW-1185">Reference proteome</keyword>
<accession>A0ABW7N464</accession>
<dbReference type="EMBL" id="JBIPKE010000011">
    <property type="protein sequence ID" value="MFH6982361.1"/>
    <property type="molecule type" value="Genomic_DNA"/>
</dbReference>